<name>A0ABM9QR75_9VIBR</name>
<accession>A0ABM9QR75</accession>
<proteinExistence type="predicted"/>
<protein>
    <submittedName>
        <fullName evidence="1">Uncharacterized protein</fullName>
    </submittedName>
</protein>
<comment type="caution">
    <text evidence="1">The sequence shown here is derived from an EMBL/GenBank/DDBJ whole genome shotgun (WGS) entry which is preliminary data.</text>
</comment>
<evidence type="ECO:0000313" key="2">
    <source>
        <dbReference type="Proteomes" id="UP000049077"/>
    </source>
</evidence>
<evidence type="ECO:0000313" key="1">
    <source>
        <dbReference type="EMBL" id="CDT18576.1"/>
    </source>
</evidence>
<keyword evidence="2" id="KW-1185">Reference proteome</keyword>
<gene>
    <name evidence="1" type="ORF">VCR4J5_1600021</name>
</gene>
<dbReference type="EMBL" id="CCJX01000069">
    <property type="protein sequence ID" value="CDT18576.1"/>
    <property type="molecule type" value="Genomic_DNA"/>
</dbReference>
<sequence length="67" mass="7877">MLFLRGRLSNVGSTTLLLHRRGLPLHKDFMRTYIHCEIERSPSSPFSWPYFLTFYSSSPNTLKTENQ</sequence>
<reference evidence="1 2" key="1">
    <citation type="submission" date="2014-06" db="EMBL/GenBank/DDBJ databases">
        <authorList>
            <person name="Le Roux F."/>
        </authorList>
    </citation>
    <scope>NUCLEOTIDE SEQUENCE [LARGE SCALE GENOMIC DNA]</scope>
    <source>
        <strain evidence="1 2">J5-4</strain>
    </source>
</reference>
<dbReference type="Proteomes" id="UP000049077">
    <property type="component" value="Unassembled WGS sequence"/>
</dbReference>
<organism evidence="1 2">
    <name type="scientific">Vibrio crassostreae</name>
    <dbReference type="NCBI Taxonomy" id="246167"/>
    <lineage>
        <taxon>Bacteria</taxon>
        <taxon>Pseudomonadati</taxon>
        <taxon>Pseudomonadota</taxon>
        <taxon>Gammaproteobacteria</taxon>
        <taxon>Vibrionales</taxon>
        <taxon>Vibrionaceae</taxon>
        <taxon>Vibrio</taxon>
    </lineage>
</organism>